<feature type="transmembrane region" description="Helical" evidence="2">
    <location>
        <begin position="115"/>
        <end position="136"/>
    </location>
</feature>
<sequence>MKQEQQEHILSYLEQQRAEKLAEMGGYLRHLREEQALSLEEVAAKTKVQARLLHAIEEGRLEPLPEPVYIKGFIQRYADALGLNGAEFASVFPTAVGFQNKRSWRNWYTPQLKPVHLYLFYIFLVIGAVTGLSSLIERSPAPVSNVAGGRLSVAKSAAPRTSPKADKSKSEGVEVASTAATAPVAKPGEAVRVDIEVKEESWVRVKVDGKTKYQGLLKKGEKRTWTAKQELVVRSGNAGGVILAFNQEEAKPMGDLGQPKTLTFKSIGR</sequence>
<dbReference type="PROSITE" id="PS50943">
    <property type="entry name" value="HTH_CROC1"/>
    <property type="match status" value="1"/>
</dbReference>
<feature type="region of interest" description="Disordered" evidence="1">
    <location>
        <begin position="155"/>
        <end position="179"/>
    </location>
</feature>
<keyword evidence="2" id="KW-0472">Membrane</keyword>
<evidence type="ECO:0000313" key="5">
    <source>
        <dbReference type="Proteomes" id="UP001050975"/>
    </source>
</evidence>
<comment type="caution">
    <text evidence="4">The sequence shown here is derived from an EMBL/GenBank/DDBJ whole genome shotgun (WGS) entry which is preliminary data.</text>
</comment>
<keyword evidence="5" id="KW-1185">Reference proteome</keyword>
<keyword evidence="2" id="KW-1133">Transmembrane helix</keyword>
<evidence type="ECO:0000256" key="2">
    <source>
        <dbReference type="SAM" id="Phobius"/>
    </source>
</evidence>
<keyword evidence="2" id="KW-0812">Transmembrane</keyword>
<dbReference type="Pfam" id="PF13464">
    <property type="entry name" value="RodZ_C"/>
    <property type="match status" value="1"/>
</dbReference>
<name>A0AAV3X859_9CYAN</name>
<dbReference type="InterPro" id="IPR010982">
    <property type="entry name" value="Lambda_DNA-bd_dom_sf"/>
</dbReference>
<dbReference type="InterPro" id="IPR025194">
    <property type="entry name" value="RodZ-like_C"/>
</dbReference>
<dbReference type="SUPFAM" id="SSF47413">
    <property type="entry name" value="lambda repressor-like DNA-binding domains"/>
    <property type="match status" value="1"/>
</dbReference>
<dbReference type="Proteomes" id="UP001050975">
    <property type="component" value="Unassembled WGS sequence"/>
</dbReference>
<gene>
    <name evidence="4" type="ORF">MiSe_09980</name>
</gene>
<proteinExistence type="predicted"/>
<feature type="domain" description="HTH cro/C1-type" evidence="3">
    <location>
        <begin position="28"/>
        <end position="88"/>
    </location>
</feature>
<dbReference type="EMBL" id="BLAY01000010">
    <property type="protein sequence ID" value="GET36250.1"/>
    <property type="molecule type" value="Genomic_DNA"/>
</dbReference>
<dbReference type="PANTHER" id="PTHR34475">
    <property type="match status" value="1"/>
</dbReference>
<feature type="compositionally biased region" description="Basic and acidic residues" evidence="1">
    <location>
        <begin position="163"/>
        <end position="172"/>
    </location>
</feature>
<dbReference type="CDD" id="cd00093">
    <property type="entry name" value="HTH_XRE"/>
    <property type="match status" value="1"/>
</dbReference>
<reference evidence="4" key="1">
    <citation type="submission" date="2019-10" db="EMBL/GenBank/DDBJ databases">
        <title>Draft genome sequece of Microseira wollei NIES-4236.</title>
        <authorList>
            <person name="Yamaguchi H."/>
            <person name="Suzuki S."/>
            <person name="Kawachi M."/>
        </authorList>
    </citation>
    <scope>NUCLEOTIDE SEQUENCE</scope>
    <source>
        <strain evidence="4">NIES-4236</strain>
    </source>
</reference>
<accession>A0AAV3X859</accession>
<dbReference type="SMART" id="SM00530">
    <property type="entry name" value="HTH_XRE"/>
    <property type="match status" value="1"/>
</dbReference>
<protein>
    <submittedName>
        <fullName evidence="4">Transcriptional regulator, XRE family protein</fullName>
    </submittedName>
</protein>
<evidence type="ECO:0000259" key="3">
    <source>
        <dbReference type="PROSITE" id="PS50943"/>
    </source>
</evidence>
<evidence type="ECO:0000256" key="1">
    <source>
        <dbReference type="SAM" id="MobiDB-lite"/>
    </source>
</evidence>
<dbReference type="PANTHER" id="PTHR34475:SF1">
    <property type="entry name" value="CYTOSKELETON PROTEIN RODZ"/>
    <property type="match status" value="1"/>
</dbReference>
<dbReference type="GO" id="GO:0003677">
    <property type="term" value="F:DNA binding"/>
    <property type="evidence" value="ECO:0007669"/>
    <property type="project" value="InterPro"/>
</dbReference>
<dbReference type="RefSeq" id="WP_226575558.1">
    <property type="nucleotide sequence ID" value="NZ_BLAY01000010.1"/>
</dbReference>
<dbReference type="InterPro" id="IPR050400">
    <property type="entry name" value="Bact_Cytoskel_RodZ"/>
</dbReference>
<dbReference type="Pfam" id="PF13413">
    <property type="entry name" value="HTH_25"/>
    <property type="match status" value="1"/>
</dbReference>
<dbReference type="Gene3D" id="1.10.260.40">
    <property type="entry name" value="lambda repressor-like DNA-binding domains"/>
    <property type="match status" value="1"/>
</dbReference>
<evidence type="ECO:0000313" key="4">
    <source>
        <dbReference type="EMBL" id="GET36250.1"/>
    </source>
</evidence>
<dbReference type="InterPro" id="IPR001387">
    <property type="entry name" value="Cro/C1-type_HTH"/>
</dbReference>
<organism evidence="4 5">
    <name type="scientific">Microseira wollei NIES-4236</name>
    <dbReference type="NCBI Taxonomy" id="2530354"/>
    <lineage>
        <taxon>Bacteria</taxon>
        <taxon>Bacillati</taxon>
        <taxon>Cyanobacteriota</taxon>
        <taxon>Cyanophyceae</taxon>
        <taxon>Oscillatoriophycideae</taxon>
        <taxon>Aerosakkonematales</taxon>
        <taxon>Aerosakkonemataceae</taxon>
        <taxon>Microseira</taxon>
    </lineage>
</organism>
<dbReference type="AlphaFoldDB" id="A0AAV3X859"/>